<evidence type="ECO:0000313" key="1">
    <source>
        <dbReference type="EMBL" id="MDO6348756.1"/>
    </source>
</evidence>
<dbReference type="EMBL" id="JAUONQ010000012">
    <property type="protein sequence ID" value="MDO6348756.1"/>
    <property type="molecule type" value="Genomic_DNA"/>
</dbReference>
<dbReference type="PROSITE" id="PS51257">
    <property type="entry name" value="PROKAR_LIPOPROTEIN"/>
    <property type="match status" value="1"/>
</dbReference>
<evidence type="ECO:0000313" key="2">
    <source>
        <dbReference type="Proteomes" id="UP001170022"/>
    </source>
</evidence>
<proteinExistence type="predicted"/>
<organism evidence="1 2">
    <name type="scientific">Streptococcus oralis</name>
    <dbReference type="NCBI Taxonomy" id="1303"/>
    <lineage>
        <taxon>Bacteria</taxon>
        <taxon>Bacillati</taxon>
        <taxon>Bacillota</taxon>
        <taxon>Bacilli</taxon>
        <taxon>Lactobacillales</taxon>
        <taxon>Streptococcaceae</taxon>
        <taxon>Streptococcus</taxon>
    </lineage>
</organism>
<comment type="caution">
    <text evidence="1">The sequence shown here is derived from an EMBL/GenBank/DDBJ whole genome shotgun (WGS) entry which is preliminary data.</text>
</comment>
<evidence type="ECO:0008006" key="3">
    <source>
        <dbReference type="Google" id="ProtNLM"/>
    </source>
</evidence>
<name>A0AAW7WBP9_STROR</name>
<protein>
    <recommendedName>
        <fullName evidence="3">Lipoprotein</fullName>
    </recommendedName>
</protein>
<dbReference type="RefSeq" id="WP_180364428.1">
    <property type="nucleotide sequence ID" value="NZ_JAUONO010000011.1"/>
</dbReference>
<sequence>MGLFKLGLMMIFVIGLLFLFGCAIGEVIKEADNAPLMDDEILSSPNNEGDK</sequence>
<reference evidence="1" key="1">
    <citation type="submission" date="2023-07" db="EMBL/GenBank/DDBJ databases">
        <title>Whole Genome Sequencing of Colonoscopy isolates.</title>
        <authorList>
            <person name="Surve S.V."/>
            <person name="Valls R.A."/>
            <person name="Barrak K.E."/>
            <person name="Gardner T.B."/>
            <person name="O'Toole G.A."/>
        </authorList>
    </citation>
    <scope>NUCLEOTIDE SEQUENCE</scope>
    <source>
        <strain evidence="1">GP0012</strain>
    </source>
</reference>
<dbReference type="AlphaFoldDB" id="A0AAW7WBP9"/>
<gene>
    <name evidence="1" type="ORF">Q4441_09305</name>
</gene>
<dbReference type="Proteomes" id="UP001170022">
    <property type="component" value="Unassembled WGS sequence"/>
</dbReference>
<accession>A0AAW7WBP9</accession>